<feature type="domain" description="Histidine kinase/HSP90-like ATPase" evidence="10">
    <location>
        <begin position="258"/>
        <end position="347"/>
    </location>
</feature>
<gene>
    <name evidence="11" type="ORF">HNR67_008299</name>
</gene>
<evidence type="ECO:0000259" key="10">
    <source>
        <dbReference type="SMART" id="SM00387"/>
    </source>
</evidence>
<accession>A0A7W7CJ75</accession>
<dbReference type="GO" id="GO:0005524">
    <property type="term" value="F:ATP binding"/>
    <property type="evidence" value="ECO:0007669"/>
    <property type="project" value="UniProtKB-KW"/>
</dbReference>
<dbReference type="PANTHER" id="PTHR24421:SF10">
    <property type="entry name" value="NITRATE_NITRITE SENSOR PROTEIN NARQ"/>
    <property type="match status" value="1"/>
</dbReference>
<dbReference type="RefSeq" id="WP_185009282.1">
    <property type="nucleotide sequence ID" value="NZ_BAAAUI010000037.1"/>
</dbReference>
<dbReference type="InterPro" id="IPR003594">
    <property type="entry name" value="HATPase_dom"/>
</dbReference>
<keyword evidence="7" id="KW-0067">ATP-binding</keyword>
<dbReference type="Proteomes" id="UP000533598">
    <property type="component" value="Unassembled WGS sequence"/>
</dbReference>
<dbReference type="Gene3D" id="3.30.565.10">
    <property type="entry name" value="Histidine kinase-like ATPase, C-terminal domain"/>
    <property type="match status" value="1"/>
</dbReference>
<evidence type="ECO:0000256" key="2">
    <source>
        <dbReference type="ARBA" id="ARBA00012438"/>
    </source>
</evidence>
<keyword evidence="12" id="KW-1185">Reference proteome</keyword>
<dbReference type="Pfam" id="PF02518">
    <property type="entry name" value="HATPase_c"/>
    <property type="match status" value="1"/>
</dbReference>
<dbReference type="PANTHER" id="PTHR24421">
    <property type="entry name" value="NITRATE/NITRITE SENSOR PROTEIN NARX-RELATED"/>
    <property type="match status" value="1"/>
</dbReference>
<proteinExistence type="predicted"/>
<evidence type="ECO:0000256" key="3">
    <source>
        <dbReference type="ARBA" id="ARBA00022553"/>
    </source>
</evidence>
<keyword evidence="9" id="KW-0472">Membrane</keyword>
<evidence type="ECO:0000256" key="4">
    <source>
        <dbReference type="ARBA" id="ARBA00022679"/>
    </source>
</evidence>
<dbReference type="SUPFAM" id="SSF55874">
    <property type="entry name" value="ATPase domain of HSP90 chaperone/DNA topoisomerase II/histidine kinase"/>
    <property type="match status" value="1"/>
</dbReference>
<dbReference type="GO" id="GO:0000155">
    <property type="term" value="F:phosphorelay sensor kinase activity"/>
    <property type="evidence" value="ECO:0007669"/>
    <property type="project" value="InterPro"/>
</dbReference>
<keyword evidence="6 11" id="KW-0418">Kinase</keyword>
<reference evidence="11 12" key="1">
    <citation type="submission" date="2020-08" db="EMBL/GenBank/DDBJ databases">
        <title>Sequencing the genomes of 1000 actinobacteria strains.</title>
        <authorList>
            <person name="Klenk H.-P."/>
        </authorList>
    </citation>
    <scope>NUCLEOTIDE SEQUENCE [LARGE SCALE GENOMIC DNA]</scope>
    <source>
        <strain evidence="11 12">DSM 44230</strain>
    </source>
</reference>
<dbReference type="GO" id="GO:0016020">
    <property type="term" value="C:membrane"/>
    <property type="evidence" value="ECO:0007669"/>
    <property type="project" value="InterPro"/>
</dbReference>
<protein>
    <recommendedName>
        <fullName evidence="2">histidine kinase</fullName>
        <ecNumber evidence="2">2.7.13.3</ecNumber>
    </recommendedName>
</protein>
<evidence type="ECO:0000256" key="5">
    <source>
        <dbReference type="ARBA" id="ARBA00022741"/>
    </source>
</evidence>
<evidence type="ECO:0000256" key="7">
    <source>
        <dbReference type="ARBA" id="ARBA00022840"/>
    </source>
</evidence>
<organism evidence="11 12">
    <name type="scientific">Crossiella cryophila</name>
    <dbReference type="NCBI Taxonomy" id="43355"/>
    <lineage>
        <taxon>Bacteria</taxon>
        <taxon>Bacillati</taxon>
        <taxon>Actinomycetota</taxon>
        <taxon>Actinomycetes</taxon>
        <taxon>Pseudonocardiales</taxon>
        <taxon>Pseudonocardiaceae</taxon>
        <taxon>Crossiella</taxon>
    </lineage>
</organism>
<dbReference type="InterPro" id="IPR036890">
    <property type="entry name" value="HATPase_C_sf"/>
</dbReference>
<feature type="transmembrane region" description="Helical" evidence="9">
    <location>
        <begin position="54"/>
        <end position="75"/>
    </location>
</feature>
<keyword evidence="4" id="KW-0808">Transferase</keyword>
<keyword evidence="3" id="KW-0597">Phosphoprotein</keyword>
<keyword evidence="9" id="KW-1133">Transmembrane helix</keyword>
<evidence type="ECO:0000256" key="9">
    <source>
        <dbReference type="SAM" id="Phobius"/>
    </source>
</evidence>
<dbReference type="GO" id="GO:0046983">
    <property type="term" value="F:protein dimerization activity"/>
    <property type="evidence" value="ECO:0007669"/>
    <property type="project" value="InterPro"/>
</dbReference>
<evidence type="ECO:0000313" key="11">
    <source>
        <dbReference type="EMBL" id="MBB4682181.1"/>
    </source>
</evidence>
<keyword evidence="8" id="KW-0902">Two-component regulatory system</keyword>
<name>A0A7W7CJ75_9PSEU</name>
<evidence type="ECO:0000256" key="1">
    <source>
        <dbReference type="ARBA" id="ARBA00000085"/>
    </source>
</evidence>
<sequence>MIALSRPLRQDALLAGAAFLALLGGVLLERGTLSWPPVLASLALSLPLVLRRRYPVGVALVCAVIAFLGTGLPGWSGRTVTAAAFCSAVYHRRDRFALVVTLSLTWTVLYGLAAPAPPATPFLTEALLLGLSPIAAGTALRLHRERVHSAALLRRAELGRVVADERLRIARDVHDAVGHHLTAIRLQAMAGSRVPTAAPGALERITELSATALTETRELLAALREEPGLDRLPELAARLGHGGPRITVRGADTPVPELLGQHAYRIVQESLTNAVRHAGASEIEVELRRDGAELAITVADNGSGGSASAEGHGLRGLRERAELLGGSCVAGPVEGGWRVHAVLPWTPR</sequence>
<dbReference type="AlphaFoldDB" id="A0A7W7CJ75"/>
<feature type="transmembrane region" description="Helical" evidence="9">
    <location>
        <begin position="96"/>
        <end position="116"/>
    </location>
</feature>
<dbReference type="SMART" id="SM00387">
    <property type="entry name" value="HATPase_c"/>
    <property type="match status" value="1"/>
</dbReference>
<comment type="catalytic activity">
    <reaction evidence="1">
        <text>ATP + protein L-histidine = ADP + protein N-phospho-L-histidine.</text>
        <dbReference type="EC" id="2.7.13.3"/>
    </reaction>
</comment>
<comment type="caution">
    <text evidence="11">The sequence shown here is derived from an EMBL/GenBank/DDBJ whole genome shotgun (WGS) entry which is preliminary data.</text>
</comment>
<dbReference type="Pfam" id="PF07730">
    <property type="entry name" value="HisKA_3"/>
    <property type="match status" value="1"/>
</dbReference>
<evidence type="ECO:0000256" key="6">
    <source>
        <dbReference type="ARBA" id="ARBA00022777"/>
    </source>
</evidence>
<dbReference type="InterPro" id="IPR011712">
    <property type="entry name" value="Sig_transdc_His_kin_sub3_dim/P"/>
</dbReference>
<dbReference type="EC" id="2.7.13.3" evidence="2"/>
<keyword evidence="9" id="KW-0812">Transmembrane</keyword>
<dbReference type="EMBL" id="JACHMH010000001">
    <property type="protein sequence ID" value="MBB4682181.1"/>
    <property type="molecule type" value="Genomic_DNA"/>
</dbReference>
<dbReference type="CDD" id="cd16917">
    <property type="entry name" value="HATPase_UhpB-NarQ-NarX-like"/>
    <property type="match status" value="1"/>
</dbReference>
<evidence type="ECO:0000256" key="8">
    <source>
        <dbReference type="ARBA" id="ARBA00023012"/>
    </source>
</evidence>
<dbReference type="InterPro" id="IPR050482">
    <property type="entry name" value="Sensor_HK_TwoCompSys"/>
</dbReference>
<dbReference type="Gene3D" id="1.20.5.1930">
    <property type="match status" value="1"/>
</dbReference>
<evidence type="ECO:0000313" key="12">
    <source>
        <dbReference type="Proteomes" id="UP000533598"/>
    </source>
</evidence>
<keyword evidence="5" id="KW-0547">Nucleotide-binding</keyword>